<evidence type="ECO:0000256" key="5">
    <source>
        <dbReference type="ARBA" id="ARBA00022692"/>
    </source>
</evidence>
<name>A0A7X2TCN2_9CLOT</name>
<dbReference type="Proteomes" id="UP000429958">
    <property type="component" value="Unassembled WGS sequence"/>
</dbReference>
<evidence type="ECO:0000313" key="9">
    <source>
        <dbReference type="EMBL" id="MSS36101.1"/>
    </source>
</evidence>
<dbReference type="InterPro" id="IPR000522">
    <property type="entry name" value="ABC_transptr_permease_BtuC"/>
</dbReference>
<keyword evidence="7 8" id="KW-0472">Membrane</keyword>
<keyword evidence="3" id="KW-0813">Transport</keyword>
<comment type="similarity">
    <text evidence="2">Belongs to the binding-protein-dependent transport system permease family. FecCD subfamily.</text>
</comment>
<keyword evidence="4" id="KW-1003">Cell membrane</keyword>
<dbReference type="FunFam" id="1.10.3470.10:FF:000001">
    <property type="entry name" value="Vitamin B12 ABC transporter permease BtuC"/>
    <property type="match status" value="1"/>
</dbReference>
<feature type="transmembrane region" description="Helical" evidence="8">
    <location>
        <begin position="316"/>
        <end position="334"/>
    </location>
</feature>
<feature type="transmembrane region" description="Helical" evidence="8">
    <location>
        <begin position="244"/>
        <end position="274"/>
    </location>
</feature>
<dbReference type="PANTHER" id="PTHR30472:SF70">
    <property type="entry name" value="MOLYBDATE IMPORT SYSTEM PERMEASE PROTEIN MOLB"/>
    <property type="match status" value="1"/>
</dbReference>
<evidence type="ECO:0000256" key="8">
    <source>
        <dbReference type="SAM" id="Phobius"/>
    </source>
</evidence>
<feature type="transmembrane region" description="Helical" evidence="8">
    <location>
        <begin position="110"/>
        <end position="143"/>
    </location>
</feature>
<keyword evidence="6 8" id="KW-1133">Transmembrane helix</keyword>
<feature type="transmembrane region" description="Helical" evidence="8">
    <location>
        <begin position="204"/>
        <end position="223"/>
    </location>
</feature>
<evidence type="ECO:0000256" key="1">
    <source>
        <dbReference type="ARBA" id="ARBA00004651"/>
    </source>
</evidence>
<protein>
    <submittedName>
        <fullName evidence="9">Iron ABC transporter permease</fullName>
    </submittedName>
</protein>
<dbReference type="GO" id="GO:0033214">
    <property type="term" value="P:siderophore-iron import into cell"/>
    <property type="evidence" value="ECO:0007669"/>
    <property type="project" value="TreeGrafter"/>
</dbReference>
<keyword evidence="5 8" id="KW-0812">Transmembrane</keyword>
<evidence type="ECO:0000256" key="2">
    <source>
        <dbReference type="ARBA" id="ARBA00007935"/>
    </source>
</evidence>
<dbReference type="InterPro" id="IPR037294">
    <property type="entry name" value="ABC_BtuC-like"/>
</dbReference>
<dbReference type="Pfam" id="PF01032">
    <property type="entry name" value="FecCD"/>
    <property type="match status" value="1"/>
</dbReference>
<feature type="transmembrane region" description="Helical" evidence="8">
    <location>
        <begin position="286"/>
        <end position="304"/>
    </location>
</feature>
<dbReference type="EMBL" id="VUMD01000004">
    <property type="protein sequence ID" value="MSS36101.1"/>
    <property type="molecule type" value="Genomic_DNA"/>
</dbReference>
<sequence>MGTKKAVLHSVYGKILIMLLVLIGAFFFSMCIGRYSITPGEVAAIIAAWFTDSMEGMDKIRVNVVMQARLPRILLSMLVGAGLACSGAAYQCLFGNPLVSPDILGVSAGAGFGAAVAILFSAGAFLVQLQALAFGLLAVGLVLLVSRMQKKRELYMLVLSGVIVSALFEALVSLVKYVADPQDKLPAITVWLMGSLASASYQKVWLAAATLGPCILVMLALRWKMNLLSLDEEEARSLGVNVELLRLLIIVASTLMTAVSVSLCGLIGWIGLVIPHICRFFVGNDHRGLLPACVISGAAYLLLIDGIARTLTAAELPLSILTAMIGAPFFAYMLRKTMGGKG</sequence>
<evidence type="ECO:0000256" key="4">
    <source>
        <dbReference type="ARBA" id="ARBA00022475"/>
    </source>
</evidence>
<feature type="transmembrane region" description="Helical" evidence="8">
    <location>
        <begin position="12"/>
        <end position="29"/>
    </location>
</feature>
<feature type="transmembrane region" description="Helical" evidence="8">
    <location>
        <begin position="155"/>
        <end position="175"/>
    </location>
</feature>
<dbReference type="SUPFAM" id="SSF81345">
    <property type="entry name" value="ABC transporter involved in vitamin B12 uptake, BtuC"/>
    <property type="match status" value="1"/>
</dbReference>
<feature type="transmembrane region" description="Helical" evidence="8">
    <location>
        <begin position="73"/>
        <end position="90"/>
    </location>
</feature>
<dbReference type="Gene3D" id="1.10.3470.10">
    <property type="entry name" value="ABC transporter involved in vitamin B12 uptake, BtuC"/>
    <property type="match status" value="1"/>
</dbReference>
<evidence type="ECO:0000313" key="10">
    <source>
        <dbReference type="Proteomes" id="UP000429958"/>
    </source>
</evidence>
<gene>
    <name evidence="9" type="ORF">FYJ39_05800</name>
</gene>
<dbReference type="CDD" id="cd06550">
    <property type="entry name" value="TM_ABC_iron-siderophores_like"/>
    <property type="match status" value="1"/>
</dbReference>
<dbReference type="PANTHER" id="PTHR30472">
    <property type="entry name" value="FERRIC ENTEROBACTIN TRANSPORT SYSTEM PERMEASE PROTEIN"/>
    <property type="match status" value="1"/>
</dbReference>
<evidence type="ECO:0000256" key="7">
    <source>
        <dbReference type="ARBA" id="ARBA00023136"/>
    </source>
</evidence>
<dbReference type="GO" id="GO:0005886">
    <property type="term" value="C:plasma membrane"/>
    <property type="evidence" value="ECO:0007669"/>
    <property type="project" value="UniProtKB-SubCell"/>
</dbReference>
<evidence type="ECO:0000256" key="3">
    <source>
        <dbReference type="ARBA" id="ARBA00022448"/>
    </source>
</evidence>
<keyword evidence="10" id="KW-1185">Reference proteome</keyword>
<organism evidence="9 10">
    <name type="scientific">Clostridium porci</name>
    <dbReference type="NCBI Taxonomy" id="2605778"/>
    <lineage>
        <taxon>Bacteria</taxon>
        <taxon>Bacillati</taxon>
        <taxon>Bacillota</taxon>
        <taxon>Clostridia</taxon>
        <taxon>Eubacteriales</taxon>
        <taxon>Clostridiaceae</taxon>
        <taxon>Clostridium</taxon>
    </lineage>
</organism>
<comment type="subcellular location">
    <subcellularLocation>
        <location evidence="1">Cell membrane</location>
        <topology evidence="1">Multi-pass membrane protein</topology>
    </subcellularLocation>
</comment>
<reference evidence="9 10" key="1">
    <citation type="submission" date="2019-08" db="EMBL/GenBank/DDBJ databases">
        <title>In-depth cultivation of the pig gut microbiome towards novel bacterial diversity and tailored functional studies.</title>
        <authorList>
            <person name="Wylensek D."/>
            <person name="Hitch T.C.A."/>
            <person name="Clavel T."/>
        </authorList>
    </citation>
    <scope>NUCLEOTIDE SEQUENCE [LARGE SCALE GENOMIC DNA]</scope>
    <source>
        <strain evidence="9 10">WCA-389-WT-23D1</strain>
    </source>
</reference>
<proteinExistence type="inferred from homology"/>
<accession>A0A7X2TCN2</accession>
<dbReference type="GO" id="GO:0022857">
    <property type="term" value="F:transmembrane transporter activity"/>
    <property type="evidence" value="ECO:0007669"/>
    <property type="project" value="InterPro"/>
</dbReference>
<dbReference type="AlphaFoldDB" id="A0A7X2TCN2"/>
<evidence type="ECO:0000256" key="6">
    <source>
        <dbReference type="ARBA" id="ARBA00022989"/>
    </source>
</evidence>
<comment type="caution">
    <text evidence="9">The sequence shown here is derived from an EMBL/GenBank/DDBJ whole genome shotgun (WGS) entry which is preliminary data.</text>
</comment>